<evidence type="ECO:0000256" key="5">
    <source>
        <dbReference type="ARBA" id="ARBA00022898"/>
    </source>
</evidence>
<dbReference type="PANTHER" id="PTHR46383:SF3">
    <property type="entry name" value="ASPARTATE AMINOTRANSFERASE-RELATED"/>
    <property type="match status" value="1"/>
</dbReference>
<evidence type="ECO:0000256" key="4">
    <source>
        <dbReference type="ARBA" id="ARBA00022679"/>
    </source>
</evidence>
<organism evidence="8 9">
    <name type="scientific">Dictyobacter aurantiacus</name>
    <dbReference type="NCBI Taxonomy" id="1936993"/>
    <lineage>
        <taxon>Bacteria</taxon>
        <taxon>Bacillati</taxon>
        <taxon>Chloroflexota</taxon>
        <taxon>Ktedonobacteria</taxon>
        <taxon>Ktedonobacterales</taxon>
        <taxon>Dictyobacteraceae</taxon>
        <taxon>Dictyobacter</taxon>
    </lineage>
</organism>
<dbReference type="InterPro" id="IPR015422">
    <property type="entry name" value="PyrdxlP-dep_Trfase_small"/>
</dbReference>
<evidence type="ECO:0000256" key="3">
    <source>
        <dbReference type="ARBA" id="ARBA00022576"/>
    </source>
</evidence>
<dbReference type="GO" id="GO:0008483">
    <property type="term" value="F:transaminase activity"/>
    <property type="evidence" value="ECO:0007669"/>
    <property type="project" value="UniProtKB-KW"/>
</dbReference>
<feature type="domain" description="Aminotransferase class I/classII large" evidence="7">
    <location>
        <begin position="33"/>
        <end position="382"/>
    </location>
</feature>
<evidence type="ECO:0000259" key="7">
    <source>
        <dbReference type="Pfam" id="PF00155"/>
    </source>
</evidence>
<dbReference type="Proteomes" id="UP000287224">
    <property type="component" value="Unassembled WGS sequence"/>
</dbReference>
<protein>
    <recommendedName>
        <fullName evidence="6">Aminotransferase</fullName>
        <ecNumber evidence="6">2.6.1.-</ecNumber>
    </recommendedName>
</protein>
<keyword evidence="9" id="KW-1185">Reference proteome</keyword>
<dbReference type="FunFam" id="3.40.640.10:FF:000033">
    <property type="entry name" value="Aspartate aminotransferase"/>
    <property type="match status" value="1"/>
</dbReference>
<evidence type="ECO:0000256" key="6">
    <source>
        <dbReference type="RuleBase" id="RU000481"/>
    </source>
</evidence>
<reference evidence="9" key="1">
    <citation type="submission" date="2018-12" db="EMBL/GenBank/DDBJ databases">
        <title>Tengunoibacter tsumagoiensis gen. nov., sp. nov., Dictyobacter kobayashii sp. nov., D. alpinus sp. nov., and D. joshuensis sp. nov. and description of Dictyobacteraceae fam. nov. within the order Ktedonobacterales isolated from Tengu-no-mugimeshi.</title>
        <authorList>
            <person name="Wang C.M."/>
            <person name="Zheng Y."/>
            <person name="Sakai Y."/>
            <person name="Toyoda A."/>
            <person name="Minakuchi Y."/>
            <person name="Abe K."/>
            <person name="Yokota A."/>
            <person name="Yabe S."/>
        </authorList>
    </citation>
    <scope>NUCLEOTIDE SEQUENCE [LARGE SCALE GENOMIC DNA]</scope>
    <source>
        <strain evidence="9">S-27</strain>
    </source>
</reference>
<dbReference type="OrthoDB" id="9813612at2"/>
<keyword evidence="3 6" id="KW-0032">Aminotransferase</keyword>
<keyword evidence="5" id="KW-0663">Pyridoxal phosphate</keyword>
<comment type="similarity">
    <text evidence="2 6">Belongs to the class-I pyridoxal-phosphate-dependent aminotransferase family.</text>
</comment>
<dbReference type="GO" id="GO:0006520">
    <property type="term" value="P:amino acid metabolic process"/>
    <property type="evidence" value="ECO:0007669"/>
    <property type="project" value="InterPro"/>
</dbReference>
<comment type="caution">
    <text evidence="8">The sequence shown here is derived from an EMBL/GenBank/DDBJ whole genome shotgun (WGS) entry which is preliminary data.</text>
</comment>
<evidence type="ECO:0000256" key="1">
    <source>
        <dbReference type="ARBA" id="ARBA00001933"/>
    </source>
</evidence>
<dbReference type="SUPFAM" id="SSF53383">
    <property type="entry name" value="PLP-dependent transferases"/>
    <property type="match status" value="1"/>
</dbReference>
<dbReference type="RefSeq" id="WP_126594595.1">
    <property type="nucleotide sequence ID" value="NZ_BIFQ01000001.1"/>
</dbReference>
<evidence type="ECO:0000313" key="9">
    <source>
        <dbReference type="Proteomes" id="UP000287224"/>
    </source>
</evidence>
<sequence>MDTLKREIISQRVRQVKPSGIRKFFDIINTMPNVISLGVGEPDFVTPEHIRQAGIESIQQGRTRYTSNSGTVELREEIASTVQRHYGLTYDPISQILVTVGVSEGVDLVMRTILDPGDEVISPDPGYVAYEADIIFAGGVPVPVPTYAQYNFGVRAAEIEAAITPRTKMILLGNPNNPTGAVIPREELEGIARLAVEHDLIVASDEVYSRLVYGTEYVSIANMPQMQERTVILNGFSKAYAMTGWRVGYVLAPAEILSAMLKVHQYTIMCAGTAAQEAALQALRHGEPDVQRMYADYARRGRMFVDGLNRIGLPACEPRGAFYAFPYIGNTGMNDEEFAEKLLFEEEVAVVPGSSFGAAGQNYVRATYCTAYEKLEEALVRIERFVKKHA</sequence>
<dbReference type="GO" id="GO:0030170">
    <property type="term" value="F:pyridoxal phosphate binding"/>
    <property type="evidence" value="ECO:0007669"/>
    <property type="project" value="InterPro"/>
</dbReference>
<dbReference type="Pfam" id="PF00155">
    <property type="entry name" value="Aminotran_1_2"/>
    <property type="match status" value="1"/>
</dbReference>
<dbReference type="CDD" id="cd00609">
    <property type="entry name" value="AAT_like"/>
    <property type="match status" value="1"/>
</dbReference>
<dbReference type="EC" id="2.6.1.-" evidence="6"/>
<dbReference type="InterPro" id="IPR004838">
    <property type="entry name" value="NHTrfase_class1_PyrdxlP-BS"/>
</dbReference>
<dbReference type="InterPro" id="IPR004839">
    <property type="entry name" value="Aminotransferase_I/II_large"/>
</dbReference>
<dbReference type="InterPro" id="IPR050596">
    <property type="entry name" value="AspAT/PAT-like"/>
</dbReference>
<dbReference type="Gene3D" id="3.40.640.10">
    <property type="entry name" value="Type I PLP-dependent aspartate aminotransferase-like (Major domain)"/>
    <property type="match status" value="1"/>
</dbReference>
<dbReference type="InterPro" id="IPR015424">
    <property type="entry name" value="PyrdxlP-dep_Trfase"/>
</dbReference>
<comment type="cofactor">
    <cofactor evidence="1 6">
        <name>pyridoxal 5'-phosphate</name>
        <dbReference type="ChEBI" id="CHEBI:597326"/>
    </cofactor>
</comment>
<dbReference type="AlphaFoldDB" id="A0A401Z901"/>
<name>A0A401Z901_9CHLR</name>
<dbReference type="EMBL" id="BIFQ01000001">
    <property type="protein sequence ID" value="GCE03303.1"/>
    <property type="molecule type" value="Genomic_DNA"/>
</dbReference>
<dbReference type="PANTHER" id="PTHR46383">
    <property type="entry name" value="ASPARTATE AMINOTRANSFERASE"/>
    <property type="match status" value="1"/>
</dbReference>
<evidence type="ECO:0000313" key="8">
    <source>
        <dbReference type="EMBL" id="GCE03303.1"/>
    </source>
</evidence>
<keyword evidence="4 6" id="KW-0808">Transferase</keyword>
<dbReference type="Gene3D" id="3.90.1150.10">
    <property type="entry name" value="Aspartate Aminotransferase, domain 1"/>
    <property type="match status" value="1"/>
</dbReference>
<dbReference type="InterPro" id="IPR015421">
    <property type="entry name" value="PyrdxlP-dep_Trfase_major"/>
</dbReference>
<accession>A0A401Z901</accession>
<proteinExistence type="inferred from homology"/>
<gene>
    <name evidence="8" type="ORF">KDAU_06320</name>
</gene>
<evidence type="ECO:0000256" key="2">
    <source>
        <dbReference type="ARBA" id="ARBA00007441"/>
    </source>
</evidence>
<dbReference type="PROSITE" id="PS00105">
    <property type="entry name" value="AA_TRANSFER_CLASS_1"/>
    <property type="match status" value="1"/>
</dbReference>